<keyword evidence="6" id="KW-1185">Reference proteome</keyword>
<dbReference type="PANTHER" id="PTHR43201:SF5">
    <property type="entry name" value="MEDIUM-CHAIN ACYL-COA LIGASE ACSF2, MITOCHONDRIAL"/>
    <property type="match status" value="1"/>
</dbReference>
<feature type="domain" description="AMP-dependent synthetase/ligase" evidence="3">
    <location>
        <begin position="11"/>
        <end position="357"/>
    </location>
</feature>
<dbReference type="Proteomes" id="UP000440096">
    <property type="component" value="Unassembled WGS sequence"/>
</dbReference>
<dbReference type="OrthoDB" id="3564926at2"/>
<protein>
    <submittedName>
        <fullName evidence="5">AMP-binding protein</fullName>
    </submittedName>
</protein>
<evidence type="ECO:0000313" key="5">
    <source>
        <dbReference type="EMBL" id="MTD53783.1"/>
    </source>
</evidence>
<dbReference type="InterPro" id="IPR000873">
    <property type="entry name" value="AMP-dep_synth/lig_dom"/>
</dbReference>
<dbReference type="Pfam" id="PF13193">
    <property type="entry name" value="AMP-binding_C"/>
    <property type="match status" value="1"/>
</dbReference>
<dbReference type="PANTHER" id="PTHR43201">
    <property type="entry name" value="ACYL-COA SYNTHETASE"/>
    <property type="match status" value="1"/>
</dbReference>
<feature type="domain" description="AMP-binding enzyme C-terminal" evidence="4">
    <location>
        <begin position="405"/>
        <end position="480"/>
    </location>
</feature>
<comment type="similarity">
    <text evidence="1">Belongs to the ATP-dependent AMP-binding enzyme family.</text>
</comment>
<keyword evidence="2" id="KW-0436">Ligase</keyword>
<accession>A0A6N7YY12</accession>
<proteinExistence type="inferred from homology"/>
<dbReference type="PROSITE" id="PS00455">
    <property type="entry name" value="AMP_BINDING"/>
    <property type="match status" value="1"/>
</dbReference>
<dbReference type="Gene3D" id="3.30.300.30">
    <property type="match status" value="1"/>
</dbReference>
<evidence type="ECO:0000256" key="2">
    <source>
        <dbReference type="ARBA" id="ARBA00022598"/>
    </source>
</evidence>
<dbReference type="EMBL" id="WMBA01000007">
    <property type="protein sequence ID" value="MTD53783.1"/>
    <property type="molecule type" value="Genomic_DNA"/>
</dbReference>
<dbReference type="SUPFAM" id="SSF56801">
    <property type="entry name" value="Acetyl-CoA synthetase-like"/>
    <property type="match status" value="1"/>
</dbReference>
<dbReference type="Gene3D" id="3.40.50.12780">
    <property type="entry name" value="N-terminal domain of ligase-like"/>
    <property type="match status" value="1"/>
</dbReference>
<dbReference type="Pfam" id="PF00501">
    <property type="entry name" value="AMP-binding"/>
    <property type="match status" value="1"/>
</dbReference>
<reference evidence="5 6" key="1">
    <citation type="submission" date="2019-11" db="EMBL/GenBank/DDBJ databases">
        <title>Draft genome of Amycolatopsis RM579.</title>
        <authorList>
            <person name="Duangmal K."/>
            <person name="Mingma R."/>
        </authorList>
    </citation>
    <scope>NUCLEOTIDE SEQUENCE [LARGE SCALE GENOMIC DNA]</scope>
    <source>
        <strain evidence="5 6">RM579</strain>
    </source>
</reference>
<dbReference type="AlphaFoldDB" id="A0A6N7YY12"/>
<name>A0A6N7YY12_9PSEU</name>
<dbReference type="RefSeq" id="WP_154756005.1">
    <property type="nucleotide sequence ID" value="NZ_WMBA01000007.1"/>
</dbReference>
<comment type="caution">
    <text evidence="5">The sequence shown here is derived from an EMBL/GenBank/DDBJ whole genome shotgun (WGS) entry which is preliminary data.</text>
</comment>
<evidence type="ECO:0000259" key="4">
    <source>
        <dbReference type="Pfam" id="PF13193"/>
    </source>
</evidence>
<dbReference type="InterPro" id="IPR025110">
    <property type="entry name" value="AMP-bd_C"/>
</dbReference>
<dbReference type="InterPro" id="IPR045851">
    <property type="entry name" value="AMP-bd_C_sf"/>
</dbReference>
<dbReference type="CDD" id="cd04433">
    <property type="entry name" value="AFD_class_I"/>
    <property type="match status" value="1"/>
</dbReference>
<dbReference type="InterPro" id="IPR020845">
    <property type="entry name" value="AMP-binding_CS"/>
</dbReference>
<sequence length="495" mass="53227">MSNIGVLLDMVARHAPDRVVVGRMADGLTARRLSTMADGGARLLAHEDARALIYLGTNGPAFTAALFAAARAGVPLVPLNYRLSKSQLSRLIAEHVGAIAIADPEFVDALGATCSHVYSQESWLQTIESYPGDEAPDASGDVAVVIYTSGSTSAPKGVLLRHSNLFSYVVGTVQFGAEDLGECSLVSVPPYHIAAVANAITNLYAGRRYLVLQRFDPEDWLETTRREQVTHAMVVPTMLARILEAADSSVPTLRSVAYGGAQMPLSLITTALKAWPHVDFSNAYGLTETSSTISVLGPQDHRLALDATEATVRARLGSVGRPLPGVEVIIRKADGELAGPNEPGRILVRGPQVSGEYAGAAALLDADGFFDTRDEGYLDDEGYLFVLGRRDDTIIRGAENLSPFEIEEVLLTHPSVRDVVVVGVPDVEWGQRIEAVVVPEPGESVEPELLRSFVRTELRSSKTPDRIHVWETLPRTEVGKLSRREIAAQLKAPGA</sequence>
<evidence type="ECO:0000256" key="1">
    <source>
        <dbReference type="ARBA" id="ARBA00006432"/>
    </source>
</evidence>
<evidence type="ECO:0000313" key="6">
    <source>
        <dbReference type="Proteomes" id="UP000440096"/>
    </source>
</evidence>
<dbReference type="InterPro" id="IPR042099">
    <property type="entry name" value="ANL_N_sf"/>
</dbReference>
<evidence type="ECO:0000259" key="3">
    <source>
        <dbReference type="Pfam" id="PF00501"/>
    </source>
</evidence>
<dbReference type="GO" id="GO:0031956">
    <property type="term" value="F:medium-chain fatty acid-CoA ligase activity"/>
    <property type="evidence" value="ECO:0007669"/>
    <property type="project" value="TreeGrafter"/>
</dbReference>
<dbReference type="GO" id="GO:0006631">
    <property type="term" value="P:fatty acid metabolic process"/>
    <property type="evidence" value="ECO:0007669"/>
    <property type="project" value="TreeGrafter"/>
</dbReference>
<gene>
    <name evidence="5" type="ORF">GKO32_07270</name>
</gene>
<organism evidence="5 6">
    <name type="scientific">Amycolatopsis pithecellobii</name>
    <dbReference type="NCBI Taxonomy" id="664692"/>
    <lineage>
        <taxon>Bacteria</taxon>
        <taxon>Bacillati</taxon>
        <taxon>Actinomycetota</taxon>
        <taxon>Actinomycetes</taxon>
        <taxon>Pseudonocardiales</taxon>
        <taxon>Pseudonocardiaceae</taxon>
        <taxon>Amycolatopsis</taxon>
    </lineage>
</organism>